<dbReference type="EMBL" id="SRME01000003">
    <property type="protein sequence ID" value="TGG87983.1"/>
    <property type="molecule type" value="Genomic_DNA"/>
</dbReference>
<dbReference type="Gene3D" id="3.40.1440.10">
    <property type="entry name" value="GIY-YIG endonuclease"/>
    <property type="match status" value="1"/>
</dbReference>
<dbReference type="PROSITE" id="PS50164">
    <property type="entry name" value="GIY_YIG"/>
    <property type="match status" value="1"/>
</dbReference>
<evidence type="ECO:0000313" key="4">
    <source>
        <dbReference type="Proteomes" id="UP000297288"/>
    </source>
</evidence>
<dbReference type="CDD" id="cd10448">
    <property type="entry name" value="GIY-YIG_unchar_3"/>
    <property type="match status" value="1"/>
</dbReference>
<dbReference type="AlphaFoldDB" id="A0A4Z0VYV7"/>
<dbReference type="SMART" id="SM00465">
    <property type="entry name" value="GIYc"/>
    <property type="match status" value="1"/>
</dbReference>
<feature type="domain" description="GIY-YIG" evidence="2">
    <location>
        <begin position="4"/>
        <end position="80"/>
    </location>
</feature>
<dbReference type="Pfam" id="PF01541">
    <property type="entry name" value="GIY-YIG"/>
    <property type="match status" value="1"/>
</dbReference>
<dbReference type="PANTHER" id="PTHR34477:SF5">
    <property type="entry name" value="BSL5627 PROTEIN"/>
    <property type="match status" value="1"/>
</dbReference>
<dbReference type="SUPFAM" id="SSF82771">
    <property type="entry name" value="GIY-YIG endonuclease"/>
    <property type="match status" value="1"/>
</dbReference>
<dbReference type="InterPro" id="IPR035901">
    <property type="entry name" value="GIY-YIG_endonuc_sf"/>
</dbReference>
<proteinExistence type="inferred from homology"/>
<dbReference type="Proteomes" id="UP000297288">
    <property type="component" value="Unassembled WGS sequence"/>
</dbReference>
<gene>
    <name evidence="3" type="ORF">E4650_06470</name>
</gene>
<evidence type="ECO:0000259" key="2">
    <source>
        <dbReference type="PROSITE" id="PS50164"/>
    </source>
</evidence>
<reference evidence="3 4" key="1">
    <citation type="submission" date="2019-04" db="EMBL/GenBank/DDBJ databases">
        <title>Draft genome sequence data and analysis of a Fermenting Bacterium, Geotoga petraea strain HO-Geo1, isolated from heavy-oil petroleum reservoir in Russia.</title>
        <authorList>
            <person name="Grouzdev D.S."/>
            <person name="Semenova E.M."/>
            <person name="Sokolova D.S."/>
            <person name="Tourova T.P."/>
            <person name="Poltaraus A.B."/>
            <person name="Nazina T.N."/>
        </authorList>
    </citation>
    <scope>NUCLEOTIDE SEQUENCE [LARGE SCALE GENOMIC DNA]</scope>
    <source>
        <strain evidence="3 4">HO-Geo1</strain>
    </source>
</reference>
<evidence type="ECO:0000313" key="3">
    <source>
        <dbReference type="EMBL" id="TGG87983.1"/>
    </source>
</evidence>
<comment type="similarity">
    <text evidence="1">Belongs to the UPF0213 family.</text>
</comment>
<evidence type="ECO:0000256" key="1">
    <source>
        <dbReference type="ARBA" id="ARBA00007435"/>
    </source>
</evidence>
<name>A0A4Z0VYV7_9BACT</name>
<dbReference type="RefSeq" id="WP_135402914.1">
    <property type="nucleotide sequence ID" value="NZ_SRME01000003.1"/>
</dbReference>
<dbReference type="PANTHER" id="PTHR34477">
    <property type="entry name" value="UPF0213 PROTEIN YHBQ"/>
    <property type="match status" value="1"/>
</dbReference>
<accession>A0A4Z0VYV7</accession>
<sequence length="101" mass="12494">MREYNYFVYIMTTKYNKVLYIGMCNNLVRRVNEHKNKINDGFTKKYNINKLVYFEYFDNVEAAIGREKQLKGWKRDKKIKLISEKNPEWKDLYHRICKERN</sequence>
<protein>
    <submittedName>
        <fullName evidence="3">GIY-YIG nuclease family protein</fullName>
    </submittedName>
</protein>
<dbReference type="OrthoDB" id="9807770at2"/>
<dbReference type="InterPro" id="IPR000305">
    <property type="entry name" value="GIY-YIG_endonuc"/>
</dbReference>
<organism evidence="3 4">
    <name type="scientific">Geotoga petraea</name>
    <dbReference type="NCBI Taxonomy" id="28234"/>
    <lineage>
        <taxon>Bacteria</taxon>
        <taxon>Thermotogati</taxon>
        <taxon>Thermotogota</taxon>
        <taxon>Thermotogae</taxon>
        <taxon>Petrotogales</taxon>
        <taxon>Petrotogaceae</taxon>
        <taxon>Geotoga</taxon>
    </lineage>
</organism>
<comment type="caution">
    <text evidence="3">The sequence shown here is derived from an EMBL/GenBank/DDBJ whole genome shotgun (WGS) entry which is preliminary data.</text>
</comment>
<dbReference type="InterPro" id="IPR050190">
    <property type="entry name" value="UPF0213_domain"/>
</dbReference>